<feature type="compositionally biased region" description="Low complexity" evidence="1">
    <location>
        <begin position="99"/>
        <end position="108"/>
    </location>
</feature>
<evidence type="ECO:0000313" key="3">
    <source>
        <dbReference type="EMBL" id="KAK1425843.1"/>
    </source>
</evidence>
<feature type="region of interest" description="Disordered" evidence="1">
    <location>
        <begin position="95"/>
        <end position="114"/>
    </location>
</feature>
<evidence type="ECO:0000313" key="4">
    <source>
        <dbReference type="Proteomes" id="UP001229421"/>
    </source>
</evidence>
<dbReference type="InterPro" id="IPR026960">
    <property type="entry name" value="RVT-Znf"/>
</dbReference>
<keyword evidence="4" id="KW-1185">Reference proteome</keyword>
<organism evidence="3 4">
    <name type="scientific">Tagetes erecta</name>
    <name type="common">African marigold</name>
    <dbReference type="NCBI Taxonomy" id="13708"/>
    <lineage>
        <taxon>Eukaryota</taxon>
        <taxon>Viridiplantae</taxon>
        <taxon>Streptophyta</taxon>
        <taxon>Embryophyta</taxon>
        <taxon>Tracheophyta</taxon>
        <taxon>Spermatophyta</taxon>
        <taxon>Magnoliopsida</taxon>
        <taxon>eudicotyledons</taxon>
        <taxon>Gunneridae</taxon>
        <taxon>Pentapetalae</taxon>
        <taxon>asterids</taxon>
        <taxon>campanulids</taxon>
        <taxon>Asterales</taxon>
        <taxon>Asteraceae</taxon>
        <taxon>Asteroideae</taxon>
        <taxon>Heliantheae alliance</taxon>
        <taxon>Tageteae</taxon>
        <taxon>Tagetes</taxon>
    </lineage>
</organism>
<comment type="caution">
    <text evidence="3">The sequence shown here is derived from an EMBL/GenBank/DDBJ whole genome shotgun (WGS) entry which is preliminary data.</text>
</comment>
<feature type="domain" description="Reverse transcriptase zinc-binding" evidence="2">
    <location>
        <begin position="4"/>
        <end position="82"/>
    </location>
</feature>
<dbReference type="Pfam" id="PF13966">
    <property type="entry name" value="zf-RVT"/>
    <property type="match status" value="1"/>
</dbReference>
<sequence length="114" mass="13100">MDAFSVSSAWESTRASHPSVYWWKYVWNKWVHPKAGFFWRLMHKAISTDERMKSLGFRFLSCCLCYSSPHSKSISNLFVQGERPILCAKNKHIKTGLMPSSNPNSNNSTNQNIA</sequence>
<gene>
    <name evidence="3" type="ORF">QVD17_21204</name>
</gene>
<accession>A0AAD8KQK2</accession>
<protein>
    <recommendedName>
        <fullName evidence="2">Reverse transcriptase zinc-binding domain-containing protein</fullName>
    </recommendedName>
</protein>
<evidence type="ECO:0000256" key="1">
    <source>
        <dbReference type="SAM" id="MobiDB-lite"/>
    </source>
</evidence>
<dbReference type="Proteomes" id="UP001229421">
    <property type="component" value="Unassembled WGS sequence"/>
</dbReference>
<name>A0AAD8KQK2_TARER</name>
<dbReference type="AlphaFoldDB" id="A0AAD8KQK2"/>
<reference evidence="3" key="1">
    <citation type="journal article" date="2023" name="bioRxiv">
        <title>Improved chromosome-level genome assembly for marigold (Tagetes erecta).</title>
        <authorList>
            <person name="Jiang F."/>
            <person name="Yuan L."/>
            <person name="Wang S."/>
            <person name="Wang H."/>
            <person name="Xu D."/>
            <person name="Wang A."/>
            <person name="Fan W."/>
        </authorList>
    </citation>
    <scope>NUCLEOTIDE SEQUENCE</scope>
    <source>
        <strain evidence="3">WSJ</strain>
        <tissue evidence="3">Leaf</tissue>
    </source>
</reference>
<evidence type="ECO:0000259" key="2">
    <source>
        <dbReference type="Pfam" id="PF13966"/>
    </source>
</evidence>
<dbReference type="EMBL" id="JAUHHV010000005">
    <property type="protein sequence ID" value="KAK1425843.1"/>
    <property type="molecule type" value="Genomic_DNA"/>
</dbReference>
<proteinExistence type="predicted"/>